<feature type="region of interest" description="Disordered" evidence="1">
    <location>
        <begin position="1"/>
        <end position="65"/>
    </location>
</feature>
<organism evidence="2 3">
    <name type="scientific">Archangium gephyra</name>
    <dbReference type="NCBI Taxonomy" id="48"/>
    <lineage>
        <taxon>Bacteria</taxon>
        <taxon>Pseudomonadati</taxon>
        <taxon>Myxococcota</taxon>
        <taxon>Myxococcia</taxon>
        <taxon>Myxococcales</taxon>
        <taxon>Cystobacterineae</taxon>
        <taxon>Archangiaceae</taxon>
        <taxon>Archangium</taxon>
    </lineage>
</organism>
<proteinExistence type="predicted"/>
<accession>A0A2W5UI10</accession>
<evidence type="ECO:0000313" key="3">
    <source>
        <dbReference type="Proteomes" id="UP000249061"/>
    </source>
</evidence>
<comment type="caution">
    <text evidence="2">The sequence shown here is derived from an EMBL/GenBank/DDBJ whole genome shotgun (WGS) entry which is preliminary data.</text>
</comment>
<sequence length="65" mass="7364">MRTDEHQLQKERHEGDGVPTAPQEEREAQAHTLAEVEAREARRRSVKLDDAPLQSETNSTTRAAK</sequence>
<reference evidence="2 3" key="1">
    <citation type="submission" date="2017-08" db="EMBL/GenBank/DDBJ databases">
        <title>Infants hospitalized years apart are colonized by the same room-sourced microbial strains.</title>
        <authorList>
            <person name="Brooks B."/>
            <person name="Olm M.R."/>
            <person name="Firek B.A."/>
            <person name="Baker R."/>
            <person name="Thomas B.C."/>
            <person name="Morowitz M.J."/>
            <person name="Banfield J.F."/>
        </authorList>
    </citation>
    <scope>NUCLEOTIDE SEQUENCE [LARGE SCALE GENOMIC DNA]</scope>
    <source>
        <strain evidence="2">S2_003_000_R2_14</strain>
    </source>
</reference>
<protein>
    <submittedName>
        <fullName evidence="2">Uncharacterized protein</fullName>
    </submittedName>
</protein>
<evidence type="ECO:0000256" key="1">
    <source>
        <dbReference type="SAM" id="MobiDB-lite"/>
    </source>
</evidence>
<gene>
    <name evidence="2" type="ORF">DI536_24190</name>
</gene>
<feature type="compositionally biased region" description="Basic and acidic residues" evidence="1">
    <location>
        <begin position="1"/>
        <end position="16"/>
    </location>
</feature>
<dbReference type="Proteomes" id="UP000249061">
    <property type="component" value="Unassembled WGS sequence"/>
</dbReference>
<dbReference type="EMBL" id="QFQP01000024">
    <property type="protein sequence ID" value="PZR08608.1"/>
    <property type="molecule type" value="Genomic_DNA"/>
</dbReference>
<evidence type="ECO:0000313" key="2">
    <source>
        <dbReference type="EMBL" id="PZR08608.1"/>
    </source>
</evidence>
<feature type="compositionally biased region" description="Basic and acidic residues" evidence="1">
    <location>
        <begin position="23"/>
        <end position="40"/>
    </location>
</feature>
<dbReference type="AlphaFoldDB" id="A0A2W5UI10"/>
<name>A0A2W5UI10_9BACT</name>
<feature type="compositionally biased region" description="Polar residues" evidence="1">
    <location>
        <begin position="54"/>
        <end position="65"/>
    </location>
</feature>